<evidence type="ECO:0000256" key="1">
    <source>
        <dbReference type="SAM" id="Coils"/>
    </source>
</evidence>
<keyword evidence="3" id="KW-1185">Reference proteome</keyword>
<feature type="coiled-coil region" evidence="1">
    <location>
        <begin position="119"/>
        <end position="219"/>
    </location>
</feature>
<evidence type="ECO:0000313" key="2">
    <source>
        <dbReference type="EMBL" id="KAJ4452384.1"/>
    </source>
</evidence>
<accession>A0ABQ8U060</accession>
<dbReference type="Proteomes" id="UP001141327">
    <property type="component" value="Unassembled WGS sequence"/>
</dbReference>
<reference evidence="2" key="1">
    <citation type="journal article" date="2022" name="bioRxiv">
        <title>Genomics of Preaxostyla Flagellates Illuminates Evolutionary Transitions and the Path Towards Mitochondrial Loss.</title>
        <authorList>
            <person name="Novak L.V.F."/>
            <person name="Treitli S.C."/>
            <person name="Pyrih J."/>
            <person name="Halakuc P."/>
            <person name="Pipaliya S.V."/>
            <person name="Vacek V."/>
            <person name="Brzon O."/>
            <person name="Soukal P."/>
            <person name="Eme L."/>
            <person name="Dacks J.B."/>
            <person name="Karnkowska A."/>
            <person name="Elias M."/>
            <person name="Hampl V."/>
        </authorList>
    </citation>
    <scope>NUCLEOTIDE SEQUENCE</scope>
    <source>
        <strain evidence="2">RCP-MX</strain>
    </source>
</reference>
<comment type="caution">
    <text evidence="2">The sequence shown here is derived from an EMBL/GenBank/DDBJ whole genome shotgun (WGS) entry which is preliminary data.</text>
</comment>
<name>A0ABQ8U060_9EUKA</name>
<proteinExistence type="predicted"/>
<dbReference type="EMBL" id="JAPMOS010000563">
    <property type="protein sequence ID" value="KAJ4452384.1"/>
    <property type="molecule type" value="Genomic_DNA"/>
</dbReference>
<gene>
    <name evidence="2" type="ORF">PAPYR_13498</name>
</gene>
<organism evidence="2 3">
    <name type="scientific">Paratrimastix pyriformis</name>
    <dbReference type="NCBI Taxonomy" id="342808"/>
    <lineage>
        <taxon>Eukaryota</taxon>
        <taxon>Metamonada</taxon>
        <taxon>Preaxostyla</taxon>
        <taxon>Paratrimastigidae</taxon>
        <taxon>Paratrimastix</taxon>
    </lineage>
</organism>
<protein>
    <submittedName>
        <fullName evidence="2">Uncharacterized protein</fullName>
    </submittedName>
</protein>
<sequence>MELITEFEEIASEFGKKQAELLKSQNSEAELRAAKTLSETKFTELKVENQNLQDLLAKLIHGASERHDFAKKAQELEKVLSDREKKATEAKIAMEMQIARIQESHRALQRRSLEVGMRCANLEEERAEEASKREALKNEFLEYREQQERRYAEKCEELARANQVSEKMRAKYERQISELMSSPIALAATTSSRTVAALKEKLTQLRAEYEAKIASLSRSRK</sequence>
<evidence type="ECO:0000313" key="3">
    <source>
        <dbReference type="Proteomes" id="UP001141327"/>
    </source>
</evidence>
<keyword evidence="1" id="KW-0175">Coiled coil</keyword>